<gene>
    <name evidence="2" type="ORF">PGT21_032987</name>
    <name evidence="3" type="ORF">PGTUg99_001814</name>
</gene>
<protein>
    <submittedName>
        <fullName evidence="3">Uncharacterized protein</fullName>
    </submittedName>
</protein>
<accession>A0A5B0S569</accession>
<dbReference type="EMBL" id="VDEP01000086">
    <property type="protein sequence ID" value="KAA1132253.1"/>
    <property type="molecule type" value="Genomic_DNA"/>
</dbReference>
<evidence type="ECO:0000313" key="4">
    <source>
        <dbReference type="Proteomes" id="UP000324748"/>
    </source>
</evidence>
<feature type="region of interest" description="Disordered" evidence="1">
    <location>
        <begin position="186"/>
        <end position="248"/>
    </location>
</feature>
<evidence type="ECO:0000313" key="3">
    <source>
        <dbReference type="EMBL" id="KAA1132253.1"/>
    </source>
</evidence>
<dbReference type="Proteomes" id="UP000325313">
    <property type="component" value="Unassembled WGS sequence"/>
</dbReference>
<organism evidence="3 5">
    <name type="scientific">Puccinia graminis f. sp. tritici</name>
    <dbReference type="NCBI Taxonomy" id="56615"/>
    <lineage>
        <taxon>Eukaryota</taxon>
        <taxon>Fungi</taxon>
        <taxon>Dikarya</taxon>
        <taxon>Basidiomycota</taxon>
        <taxon>Pucciniomycotina</taxon>
        <taxon>Pucciniomycetes</taxon>
        <taxon>Pucciniales</taxon>
        <taxon>Pucciniaceae</taxon>
        <taxon>Puccinia</taxon>
    </lineage>
</organism>
<sequence>MFPLFLFPFYSKLHSCQLSHTKVSSCFPHCPPLSLPCTPLVTPPTPASQCTPPAALWIGLPPPLLPLVCSEPCFRLLVPPLLCSPSAVYAKPQSAVGREPRSLPVPGSPAASFFGTLRIRPAFPCFPAPRKARISTNAPPLSSAWVCSVSSACFPHQPRAFCIRPNNWAKALAAACSHHHTTSNEDITVISDSPPQTPTSSTATPPQPSVSEDPFSNPTEKMMKYKKRKTTRAVPAEPDCGSHGSLPLRGANKISSVKLWEEVISTAVP</sequence>
<evidence type="ECO:0000313" key="5">
    <source>
        <dbReference type="Proteomes" id="UP000325313"/>
    </source>
</evidence>
<keyword evidence="4" id="KW-1185">Reference proteome</keyword>
<reference evidence="4 5" key="1">
    <citation type="submission" date="2019-05" db="EMBL/GenBank/DDBJ databases">
        <title>Emergence of the Ug99 lineage of the wheat stem rust pathogen through somatic hybridization.</title>
        <authorList>
            <person name="Li F."/>
            <person name="Upadhyaya N.M."/>
            <person name="Sperschneider J."/>
            <person name="Matny O."/>
            <person name="Nguyen-Phuc H."/>
            <person name="Mago R."/>
            <person name="Raley C."/>
            <person name="Miller M.E."/>
            <person name="Silverstein K.A.T."/>
            <person name="Henningsen E."/>
            <person name="Hirsch C.D."/>
            <person name="Visser B."/>
            <person name="Pretorius Z.A."/>
            <person name="Steffenson B.J."/>
            <person name="Schwessinger B."/>
            <person name="Dodds P.N."/>
            <person name="Figueroa M."/>
        </authorList>
    </citation>
    <scope>NUCLEOTIDE SEQUENCE [LARGE SCALE GENOMIC DNA]</scope>
    <source>
        <strain evidence="2">21-0</strain>
        <strain evidence="3 5">Ug99</strain>
    </source>
</reference>
<evidence type="ECO:0000256" key="1">
    <source>
        <dbReference type="SAM" id="MobiDB-lite"/>
    </source>
</evidence>
<comment type="caution">
    <text evidence="3">The sequence shown here is derived from an EMBL/GenBank/DDBJ whole genome shotgun (WGS) entry which is preliminary data.</text>
</comment>
<name>A0A5B0S569_PUCGR</name>
<dbReference type="Proteomes" id="UP000324748">
    <property type="component" value="Unassembled WGS sequence"/>
</dbReference>
<dbReference type="EMBL" id="VSWC01000066">
    <property type="protein sequence ID" value="KAA1098303.1"/>
    <property type="molecule type" value="Genomic_DNA"/>
</dbReference>
<evidence type="ECO:0000313" key="2">
    <source>
        <dbReference type="EMBL" id="KAA1098303.1"/>
    </source>
</evidence>
<dbReference type="AlphaFoldDB" id="A0A5B0S569"/>
<proteinExistence type="predicted"/>